<evidence type="ECO:0000313" key="3">
    <source>
        <dbReference type="EMBL" id="CAL4794188.1"/>
    </source>
</evidence>
<evidence type="ECO:0000313" key="4">
    <source>
        <dbReference type="Proteomes" id="UP001152797"/>
    </source>
</evidence>
<reference evidence="2" key="2">
    <citation type="submission" date="2024-04" db="EMBL/GenBank/DDBJ databases">
        <authorList>
            <person name="Chen Y."/>
            <person name="Shah S."/>
            <person name="Dougan E. K."/>
            <person name="Thang M."/>
            <person name="Chan C."/>
        </authorList>
    </citation>
    <scope>NUCLEOTIDE SEQUENCE [LARGE SCALE GENOMIC DNA]</scope>
</reference>
<comment type="caution">
    <text evidence="1">The sequence shown here is derived from an EMBL/GenBank/DDBJ whole genome shotgun (WGS) entry which is preliminary data.</text>
</comment>
<sequence length="68" mass="7504">MGDLPQRMKEEWEKRHKKSAEAAFAAKRLGKPTSHQPSFFAKVNAVEGDAVEDAVAEKVGQLEEPPTV</sequence>
<evidence type="ECO:0000313" key="1">
    <source>
        <dbReference type="EMBL" id="CAI4006876.1"/>
    </source>
</evidence>
<dbReference type="Proteomes" id="UP001152797">
    <property type="component" value="Unassembled WGS sequence"/>
</dbReference>
<dbReference type="EMBL" id="CAMXCT020003912">
    <property type="protein sequence ID" value="CAL1160251.1"/>
    <property type="molecule type" value="Genomic_DNA"/>
</dbReference>
<proteinExistence type="predicted"/>
<gene>
    <name evidence="1" type="ORF">C1SCF055_LOCUS32475</name>
</gene>
<protein>
    <submittedName>
        <fullName evidence="3">Zeaxanthin epoxidase, chloroplastic</fullName>
    </submittedName>
</protein>
<dbReference type="EMBL" id="CAMXCT010003912">
    <property type="protein sequence ID" value="CAI4006876.1"/>
    <property type="molecule type" value="Genomic_DNA"/>
</dbReference>
<organism evidence="1">
    <name type="scientific">Cladocopium goreaui</name>
    <dbReference type="NCBI Taxonomy" id="2562237"/>
    <lineage>
        <taxon>Eukaryota</taxon>
        <taxon>Sar</taxon>
        <taxon>Alveolata</taxon>
        <taxon>Dinophyceae</taxon>
        <taxon>Suessiales</taxon>
        <taxon>Symbiodiniaceae</taxon>
        <taxon>Cladocopium</taxon>
    </lineage>
</organism>
<reference evidence="1" key="1">
    <citation type="submission" date="2022-10" db="EMBL/GenBank/DDBJ databases">
        <authorList>
            <person name="Chen Y."/>
            <person name="Dougan E. K."/>
            <person name="Chan C."/>
            <person name="Rhodes N."/>
            <person name="Thang M."/>
        </authorList>
    </citation>
    <scope>NUCLEOTIDE SEQUENCE</scope>
</reference>
<evidence type="ECO:0000313" key="2">
    <source>
        <dbReference type="EMBL" id="CAL1160251.1"/>
    </source>
</evidence>
<accession>A0A9P1DAQ9</accession>
<keyword evidence="4" id="KW-1185">Reference proteome</keyword>
<name>A0A9P1DAQ9_9DINO</name>
<dbReference type="AlphaFoldDB" id="A0A9P1DAQ9"/>
<dbReference type="EMBL" id="CAMXCT030003912">
    <property type="protein sequence ID" value="CAL4794188.1"/>
    <property type="molecule type" value="Genomic_DNA"/>
</dbReference>